<name>A0A1Y1YJD5_9PLEO</name>
<comment type="caution">
    <text evidence="1">The sequence shown here is derived from an EMBL/GenBank/DDBJ whole genome shotgun (WGS) entry which is preliminary data.</text>
</comment>
<organism evidence="1 2">
    <name type="scientific">Clohesyomyces aquaticus</name>
    <dbReference type="NCBI Taxonomy" id="1231657"/>
    <lineage>
        <taxon>Eukaryota</taxon>
        <taxon>Fungi</taxon>
        <taxon>Dikarya</taxon>
        <taxon>Ascomycota</taxon>
        <taxon>Pezizomycotina</taxon>
        <taxon>Dothideomycetes</taxon>
        <taxon>Pleosporomycetidae</taxon>
        <taxon>Pleosporales</taxon>
        <taxon>Lindgomycetaceae</taxon>
        <taxon>Clohesyomyces</taxon>
    </lineage>
</organism>
<accession>A0A1Y1YJD5</accession>
<gene>
    <name evidence="1" type="ORF">BCR34DRAFT_577481</name>
</gene>
<keyword evidence="2" id="KW-1185">Reference proteome</keyword>
<dbReference type="STRING" id="1231657.A0A1Y1YJD5"/>
<protein>
    <recommendedName>
        <fullName evidence="3">BTB domain-containing protein</fullName>
    </recommendedName>
</protein>
<dbReference type="EMBL" id="MCFA01000221">
    <property type="protein sequence ID" value="ORX98119.1"/>
    <property type="molecule type" value="Genomic_DNA"/>
</dbReference>
<reference evidence="1 2" key="1">
    <citation type="submission" date="2016-07" db="EMBL/GenBank/DDBJ databases">
        <title>Pervasive Adenine N6-methylation of Active Genes in Fungi.</title>
        <authorList>
            <consortium name="DOE Joint Genome Institute"/>
            <person name="Mondo S.J."/>
            <person name="Dannebaum R.O."/>
            <person name="Kuo R.C."/>
            <person name="Labutti K."/>
            <person name="Haridas S."/>
            <person name="Kuo A."/>
            <person name="Salamov A."/>
            <person name="Ahrendt S.R."/>
            <person name="Lipzen A."/>
            <person name="Sullivan W."/>
            <person name="Andreopoulos W.B."/>
            <person name="Clum A."/>
            <person name="Lindquist E."/>
            <person name="Daum C."/>
            <person name="Ramamoorthy G.K."/>
            <person name="Gryganskyi A."/>
            <person name="Culley D."/>
            <person name="Magnuson J.K."/>
            <person name="James T.Y."/>
            <person name="O'Malley M.A."/>
            <person name="Stajich J.E."/>
            <person name="Spatafora J.W."/>
            <person name="Visel A."/>
            <person name="Grigoriev I.V."/>
        </authorList>
    </citation>
    <scope>NUCLEOTIDE SEQUENCE [LARGE SCALE GENOMIC DNA]</scope>
    <source>
        <strain evidence="1 2">CBS 115471</strain>
    </source>
</reference>
<evidence type="ECO:0008006" key="3">
    <source>
        <dbReference type="Google" id="ProtNLM"/>
    </source>
</evidence>
<evidence type="ECO:0000313" key="1">
    <source>
        <dbReference type="EMBL" id="ORX98119.1"/>
    </source>
</evidence>
<evidence type="ECO:0000313" key="2">
    <source>
        <dbReference type="Proteomes" id="UP000193144"/>
    </source>
</evidence>
<dbReference type="Proteomes" id="UP000193144">
    <property type="component" value="Unassembled WGS sequence"/>
</dbReference>
<dbReference type="OrthoDB" id="194443at2759"/>
<dbReference type="AlphaFoldDB" id="A0A1Y1YJD5"/>
<proteinExistence type="predicted"/>
<sequence length="239" mass="27486">MRMDVHLELLREHSELFARLPSGVRQAIYLDSAVQDLHLLFHWLYEDQAPQFTTSAGMLPLMRLWVAAASIGLHQYQNAVLRIASGVIAEKDTVVDIDAVAYVYRSTPADSALRRFIIAAFVQRGSLERRIFHAKYLLPGLWTDAVNFVRMLHNVRRDNLKGVEGYNLEDICDIVYDPEAGYRYLTIRGGMELDGTKIRYPLPENVIYGENWEQMPDCFFVTPLHSFEGAQHAWRQTTQ</sequence>